<dbReference type="Proteomes" id="UP000247922">
    <property type="component" value="Unassembled WGS sequence"/>
</dbReference>
<dbReference type="EMBL" id="QJJR01000020">
    <property type="protein sequence ID" value="PXW86484.1"/>
    <property type="molecule type" value="Genomic_DNA"/>
</dbReference>
<dbReference type="InterPro" id="IPR000669">
    <property type="entry name" value="Mannitol_DH"/>
</dbReference>
<dbReference type="PANTHER" id="PTHR30524:SF0">
    <property type="entry name" value="ALTRONATE OXIDOREDUCTASE-RELATED"/>
    <property type="match status" value="1"/>
</dbReference>
<dbReference type="GO" id="GO:0019592">
    <property type="term" value="P:mannitol catabolic process"/>
    <property type="evidence" value="ECO:0007669"/>
    <property type="project" value="TreeGrafter"/>
</dbReference>
<dbReference type="NCBIfam" id="NF002652">
    <property type="entry name" value="PRK02318.2-5"/>
    <property type="match status" value="1"/>
</dbReference>
<dbReference type="Gene3D" id="3.40.50.720">
    <property type="entry name" value="NAD(P)-binding Rossmann-like Domain"/>
    <property type="match status" value="1"/>
</dbReference>
<dbReference type="AlphaFoldDB" id="A0A2V3VZX3"/>
<evidence type="ECO:0000256" key="4">
    <source>
        <dbReference type="ARBA" id="ARBA00023002"/>
    </source>
</evidence>
<dbReference type="OrthoDB" id="271711at2"/>
<dbReference type="SUPFAM" id="SSF48179">
    <property type="entry name" value="6-phosphogluconate dehydrogenase C-terminal domain-like"/>
    <property type="match status" value="1"/>
</dbReference>
<evidence type="ECO:0000256" key="2">
    <source>
        <dbReference type="ARBA" id="ARBA00012939"/>
    </source>
</evidence>
<proteinExistence type="inferred from homology"/>
<dbReference type="InterPro" id="IPR013328">
    <property type="entry name" value="6PGD_dom2"/>
</dbReference>
<gene>
    <name evidence="7" type="primary">mtlD</name>
    <name evidence="10" type="ORF">DES38_12017</name>
</gene>
<comment type="caution">
    <text evidence="10">The sequence shown here is derived from an EMBL/GenBank/DDBJ whole genome shotgun (WGS) entry which is preliminary data.</text>
</comment>
<feature type="domain" description="Mannitol dehydrogenase C-terminal" evidence="9">
    <location>
        <begin position="204"/>
        <end position="380"/>
    </location>
</feature>
<dbReference type="InterPro" id="IPR023028">
    <property type="entry name" value="Mannitol_1_phos_5_DH"/>
</dbReference>
<protein>
    <recommendedName>
        <fullName evidence="3 7">Mannitol-1-phosphate 5-dehydrogenase</fullName>
        <ecNumber evidence="2 7">1.1.1.17</ecNumber>
    </recommendedName>
</protein>
<dbReference type="GO" id="GO:0005829">
    <property type="term" value="C:cytosol"/>
    <property type="evidence" value="ECO:0007669"/>
    <property type="project" value="TreeGrafter"/>
</dbReference>
<feature type="domain" description="Mannitol dehydrogenase N-terminal" evidence="8">
    <location>
        <begin position="3"/>
        <end position="192"/>
    </location>
</feature>
<evidence type="ECO:0000313" key="10">
    <source>
        <dbReference type="EMBL" id="PXW86484.1"/>
    </source>
</evidence>
<sequence length="385" mass="43204">MLALHFGAGNIGKGFIGSLLNKTDYNLCFVDINQDTIDRFNKKNRYLVELLDDTHTVEVVAPVTALNSLTQEQDVIRHIEQADIITTSVGVNNLPRIAGILAKGLLNRINTNKNKLDVLANENAINASSKLKEAIATHLSDAELASIESLIGFPNTSIDRLALSKTDDDDEIALVEPLYEWVINASEIQNNTAPRIKGARYVNDLKPFIERKLYSVNMAHAATAYLGFVFNKSTIQDTLKDQELEQFIEGTMQETAQYFIKVFNVEPLEMTNYINKTLLRFKNSNIQDDIFRVGRSPIRKLGYNERLVKPLRELSKLGLPISHLTLAIAAGYLFFNPEDEESVTIQNYISEHGIKSAIAHFSELKDATFTDAIIANYNKLKTQKL</sequence>
<accession>A0A2V3VZX3</accession>
<dbReference type="InterPro" id="IPR036291">
    <property type="entry name" value="NAD(P)-bd_dom_sf"/>
</dbReference>
<reference evidence="10 11" key="1">
    <citation type="submission" date="2018-05" db="EMBL/GenBank/DDBJ databases">
        <title>Genomic Encyclopedia of Type Strains, Phase IV (KMG-IV): sequencing the most valuable type-strain genomes for metagenomic binning, comparative biology and taxonomic classification.</title>
        <authorList>
            <person name="Goeker M."/>
        </authorList>
    </citation>
    <scope>NUCLEOTIDE SEQUENCE [LARGE SCALE GENOMIC DNA]</scope>
    <source>
        <strain evidence="10 11">DSM 22440</strain>
    </source>
</reference>
<dbReference type="InterPro" id="IPR008927">
    <property type="entry name" value="6-PGluconate_DH-like_C_sf"/>
</dbReference>
<dbReference type="InterPro" id="IPR013118">
    <property type="entry name" value="Mannitol_DH_C"/>
</dbReference>
<keyword evidence="5 7" id="KW-0520">NAD</keyword>
<evidence type="ECO:0000313" key="11">
    <source>
        <dbReference type="Proteomes" id="UP000247922"/>
    </source>
</evidence>
<keyword evidence="11" id="KW-1185">Reference proteome</keyword>
<evidence type="ECO:0000256" key="1">
    <source>
        <dbReference type="ARBA" id="ARBA00006541"/>
    </source>
</evidence>
<dbReference type="GO" id="GO:0008926">
    <property type="term" value="F:mannitol-1-phosphate 5-dehydrogenase activity"/>
    <property type="evidence" value="ECO:0007669"/>
    <property type="project" value="UniProtKB-UniRule"/>
</dbReference>
<evidence type="ECO:0000256" key="7">
    <source>
        <dbReference type="HAMAP-Rule" id="MF_00196"/>
    </source>
</evidence>
<dbReference type="SUPFAM" id="SSF51735">
    <property type="entry name" value="NAD(P)-binding Rossmann-fold domains"/>
    <property type="match status" value="1"/>
</dbReference>
<dbReference type="Pfam" id="PF08125">
    <property type="entry name" value="Mannitol_dh_C"/>
    <property type="match status" value="1"/>
</dbReference>
<organism evidence="10 11">
    <name type="scientific">Streptohalobacillus salinus</name>
    <dbReference type="NCBI Taxonomy" id="621096"/>
    <lineage>
        <taxon>Bacteria</taxon>
        <taxon>Bacillati</taxon>
        <taxon>Bacillota</taxon>
        <taxon>Bacilli</taxon>
        <taxon>Bacillales</taxon>
        <taxon>Bacillaceae</taxon>
        <taxon>Streptohalobacillus</taxon>
    </lineage>
</organism>
<comment type="similarity">
    <text evidence="1 7">Belongs to the mannitol dehydrogenase family.</text>
</comment>
<name>A0A2V3VZX3_9BACI</name>
<evidence type="ECO:0000259" key="9">
    <source>
        <dbReference type="Pfam" id="PF08125"/>
    </source>
</evidence>
<evidence type="ECO:0000256" key="5">
    <source>
        <dbReference type="ARBA" id="ARBA00023027"/>
    </source>
</evidence>
<dbReference type="InterPro" id="IPR013131">
    <property type="entry name" value="Mannitol_DH_N"/>
</dbReference>
<dbReference type="HAMAP" id="MF_00196">
    <property type="entry name" value="Mannitol_dehydrog"/>
    <property type="match status" value="1"/>
</dbReference>
<evidence type="ECO:0000256" key="3">
    <source>
        <dbReference type="ARBA" id="ARBA00016219"/>
    </source>
</evidence>
<dbReference type="PANTHER" id="PTHR30524">
    <property type="entry name" value="MANNITOL-1-PHOSPHATE 5-DEHYDROGENASE"/>
    <property type="match status" value="1"/>
</dbReference>
<dbReference type="PRINTS" id="PR00084">
    <property type="entry name" value="MTLDHDRGNASE"/>
</dbReference>
<dbReference type="Pfam" id="PF01232">
    <property type="entry name" value="Mannitol_dh"/>
    <property type="match status" value="1"/>
</dbReference>
<evidence type="ECO:0000256" key="6">
    <source>
        <dbReference type="ARBA" id="ARBA00048615"/>
    </source>
</evidence>
<dbReference type="RefSeq" id="WP_110252232.1">
    <property type="nucleotide sequence ID" value="NZ_QJJR01000020.1"/>
</dbReference>
<dbReference type="EC" id="1.1.1.17" evidence="2 7"/>
<comment type="catalytic activity">
    <reaction evidence="6 7">
        <text>D-mannitol 1-phosphate + NAD(+) = beta-D-fructose 6-phosphate + NADH + H(+)</text>
        <dbReference type="Rhea" id="RHEA:19661"/>
        <dbReference type="ChEBI" id="CHEBI:15378"/>
        <dbReference type="ChEBI" id="CHEBI:57540"/>
        <dbReference type="ChEBI" id="CHEBI:57634"/>
        <dbReference type="ChEBI" id="CHEBI:57945"/>
        <dbReference type="ChEBI" id="CHEBI:61381"/>
        <dbReference type="EC" id="1.1.1.17"/>
    </reaction>
</comment>
<evidence type="ECO:0000259" key="8">
    <source>
        <dbReference type="Pfam" id="PF01232"/>
    </source>
</evidence>
<comment type="caution">
    <text evidence="7">Lacks conserved residue(s) required for the propagation of feature annotation.</text>
</comment>
<keyword evidence="4 7" id="KW-0560">Oxidoreductase</keyword>
<dbReference type="Gene3D" id="1.10.1040.10">
    <property type="entry name" value="N-(1-d-carboxylethyl)-l-norvaline Dehydrogenase, domain 2"/>
    <property type="match status" value="1"/>
</dbReference>